<reference evidence="2" key="1">
    <citation type="submission" date="2023-07" db="EMBL/GenBank/DDBJ databases">
        <title>Conexibacter stalactiti sp. nov., isolated from stalactites in a lava cave and emended description of the genus Conexibacter.</title>
        <authorList>
            <person name="Lee S.D."/>
        </authorList>
    </citation>
    <scope>NUCLEOTIDE SEQUENCE [LARGE SCALE GENOMIC DNA]</scope>
    <source>
        <strain evidence="2">KCTC 39840</strain>
    </source>
</reference>
<dbReference type="EMBL" id="JAWSTH010000003">
    <property type="protein sequence ID" value="MDW5593218.1"/>
    <property type="molecule type" value="Genomic_DNA"/>
</dbReference>
<name>A0ABU4HIS5_9ACTN</name>
<dbReference type="GO" id="GO:0032259">
    <property type="term" value="P:methylation"/>
    <property type="evidence" value="ECO:0007669"/>
    <property type="project" value="UniProtKB-KW"/>
</dbReference>
<protein>
    <submittedName>
        <fullName evidence="1">Methyltransferase domain-containing protein</fullName>
    </submittedName>
</protein>
<keyword evidence="1" id="KW-0808">Transferase</keyword>
<dbReference type="RefSeq" id="WP_318595480.1">
    <property type="nucleotide sequence ID" value="NZ_JAWSTH010000003.1"/>
</dbReference>
<organism evidence="1 2">
    <name type="scientific">Conexibacter stalactiti</name>
    <dbReference type="NCBI Taxonomy" id="1940611"/>
    <lineage>
        <taxon>Bacteria</taxon>
        <taxon>Bacillati</taxon>
        <taxon>Actinomycetota</taxon>
        <taxon>Thermoleophilia</taxon>
        <taxon>Solirubrobacterales</taxon>
        <taxon>Conexibacteraceae</taxon>
        <taxon>Conexibacter</taxon>
    </lineage>
</organism>
<dbReference type="InterPro" id="IPR029063">
    <property type="entry name" value="SAM-dependent_MTases_sf"/>
</dbReference>
<reference evidence="1 2" key="2">
    <citation type="submission" date="2023-10" db="EMBL/GenBank/DDBJ databases">
        <authorList>
            <person name="Han X.F."/>
        </authorList>
    </citation>
    <scope>NUCLEOTIDE SEQUENCE [LARGE SCALE GENOMIC DNA]</scope>
    <source>
        <strain evidence="1 2">KCTC 39840</strain>
    </source>
</reference>
<dbReference type="SUPFAM" id="SSF53335">
    <property type="entry name" value="S-adenosyl-L-methionine-dependent methyltransferases"/>
    <property type="match status" value="1"/>
</dbReference>
<dbReference type="CDD" id="cd02440">
    <property type="entry name" value="AdoMet_MTases"/>
    <property type="match status" value="1"/>
</dbReference>
<accession>A0ABU4HIS5</accession>
<dbReference type="GO" id="GO:0008168">
    <property type="term" value="F:methyltransferase activity"/>
    <property type="evidence" value="ECO:0007669"/>
    <property type="project" value="UniProtKB-KW"/>
</dbReference>
<sequence length="343" mass="40067">MTATAPAQHEFSEQQIGHTELRDTYRIDLRRSERDVFADARSLDWSSLSWRDVGRPYRVENWSSEKLEWEARHGEPLPVPEAWSMFNRSFQSLFDTNPMQARLEALKRAGQAVTKRELRAAWEALHEVVQWTVWNRAQRVEDTIWDPRAKRSLFAGLEVDKPRILFLGAADGYEAMLLSAMYPGGEVVLVDYDEWCKEGRFGAFPADYPFLGSDPRTGGERVWYRDQMNIDFVVSDIRDLPYGREFDVVVSIGLVEHFPDAYKPTAFEFHRRFVKPGGYCVMTTPRLHPRTRMFYLLFGDLMNFSYRELMDVRHLGLYAWENGFEVLRHGQIKTHNGVICRAR</sequence>
<evidence type="ECO:0000313" key="1">
    <source>
        <dbReference type="EMBL" id="MDW5593218.1"/>
    </source>
</evidence>
<dbReference type="Pfam" id="PF13489">
    <property type="entry name" value="Methyltransf_23"/>
    <property type="match status" value="1"/>
</dbReference>
<evidence type="ECO:0000313" key="2">
    <source>
        <dbReference type="Proteomes" id="UP001284601"/>
    </source>
</evidence>
<dbReference type="Proteomes" id="UP001284601">
    <property type="component" value="Unassembled WGS sequence"/>
</dbReference>
<dbReference type="Gene3D" id="3.40.50.150">
    <property type="entry name" value="Vaccinia Virus protein VP39"/>
    <property type="match status" value="1"/>
</dbReference>
<comment type="caution">
    <text evidence="1">The sequence shown here is derived from an EMBL/GenBank/DDBJ whole genome shotgun (WGS) entry which is preliminary data.</text>
</comment>
<gene>
    <name evidence="1" type="ORF">R7226_02635</name>
</gene>
<keyword evidence="2" id="KW-1185">Reference proteome</keyword>
<keyword evidence="1" id="KW-0489">Methyltransferase</keyword>
<proteinExistence type="predicted"/>